<protein>
    <submittedName>
        <fullName evidence="5">Acyltransferase</fullName>
    </submittedName>
</protein>
<evidence type="ECO:0000256" key="2">
    <source>
        <dbReference type="ARBA" id="ARBA00022679"/>
    </source>
</evidence>
<dbReference type="Pfam" id="PF01553">
    <property type="entry name" value="Acyltransferase"/>
    <property type="match status" value="1"/>
</dbReference>
<dbReference type="PANTHER" id="PTHR10434">
    <property type="entry name" value="1-ACYL-SN-GLYCEROL-3-PHOSPHATE ACYLTRANSFERASE"/>
    <property type="match status" value="1"/>
</dbReference>
<comment type="pathway">
    <text evidence="1">Lipid metabolism.</text>
</comment>
<gene>
    <name evidence="5" type="ORF">C7S20_13965</name>
</gene>
<dbReference type="GO" id="GO:0006654">
    <property type="term" value="P:phosphatidic acid biosynthetic process"/>
    <property type="evidence" value="ECO:0007669"/>
    <property type="project" value="TreeGrafter"/>
</dbReference>
<dbReference type="RefSeq" id="WP_107013053.1">
    <property type="nucleotide sequence ID" value="NZ_CP028136.1"/>
</dbReference>
<dbReference type="KEGG" id="grs:C7S20_13965"/>
<dbReference type="GO" id="GO:0003841">
    <property type="term" value="F:1-acylglycerol-3-phosphate O-acyltransferase activity"/>
    <property type="evidence" value="ECO:0007669"/>
    <property type="project" value="TreeGrafter"/>
</dbReference>
<dbReference type="EMBL" id="CP028136">
    <property type="protein sequence ID" value="AVR46279.1"/>
    <property type="molecule type" value="Genomic_DNA"/>
</dbReference>
<evidence type="ECO:0000259" key="4">
    <source>
        <dbReference type="SMART" id="SM00563"/>
    </source>
</evidence>
<name>A0A2R3Z7M6_9FLAO</name>
<evidence type="ECO:0000313" key="6">
    <source>
        <dbReference type="Proteomes" id="UP000241507"/>
    </source>
</evidence>
<evidence type="ECO:0000256" key="1">
    <source>
        <dbReference type="ARBA" id="ARBA00005189"/>
    </source>
</evidence>
<dbReference type="AlphaFoldDB" id="A0A2R3Z7M6"/>
<keyword evidence="2 5" id="KW-0808">Transferase</keyword>
<dbReference type="Proteomes" id="UP000241507">
    <property type="component" value="Chromosome"/>
</dbReference>
<sequence length="179" mass="21125">MHWLSKLIFFKILGWDLENHFDPSIKKCVIIVAPHTSNFDFFIGLLVRKIMNIHIDFIGKKELFRPPYGWYFRMIGGSPVDRNQNQKKVDAIVQLFEEHEIFRLALSPEGTRKKVERWKTGFYFIAVKAKVPIIMASFDFRKKLVKISDPFWPTGNFDTDFARIKSYYEGVEGKIPENF</sequence>
<feature type="domain" description="Phospholipid/glycerol acyltransferase" evidence="4">
    <location>
        <begin position="29"/>
        <end position="141"/>
    </location>
</feature>
<dbReference type="InterPro" id="IPR002123">
    <property type="entry name" value="Plipid/glycerol_acylTrfase"/>
</dbReference>
<accession>A0A2R3Z7M6</accession>
<evidence type="ECO:0000256" key="3">
    <source>
        <dbReference type="ARBA" id="ARBA00023315"/>
    </source>
</evidence>
<keyword evidence="3 5" id="KW-0012">Acyltransferase</keyword>
<evidence type="ECO:0000313" key="5">
    <source>
        <dbReference type="EMBL" id="AVR46279.1"/>
    </source>
</evidence>
<organism evidence="5 6">
    <name type="scientific">Christiangramia fulva</name>
    <dbReference type="NCBI Taxonomy" id="2126553"/>
    <lineage>
        <taxon>Bacteria</taxon>
        <taxon>Pseudomonadati</taxon>
        <taxon>Bacteroidota</taxon>
        <taxon>Flavobacteriia</taxon>
        <taxon>Flavobacteriales</taxon>
        <taxon>Flavobacteriaceae</taxon>
        <taxon>Christiangramia</taxon>
    </lineage>
</organism>
<dbReference type="OrthoDB" id="9796839at2"/>
<dbReference type="SMART" id="SM00563">
    <property type="entry name" value="PlsC"/>
    <property type="match status" value="1"/>
</dbReference>
<reference evidence="6" key="1">
    <citation type="submission" date="2018-03" db="EMBL/GenBank/DDBJ databases">
        <title>Gramella fulva sp. nov., isolated from a dry surface of tidal flat.</title>
        <authorList>
            <person name="Hwang S.H."/>
            <person name="Hwang W.M."/>
            <person name="Kang K."/>
            <person name="Ahn T.-Y."/>
        </authorList>
    </citation>
    <scope>NUCLEOTIDE SEQUENCE [LARGE SCALE GENOMIC DNA]</scope>
    <source>
        <strain evidence="6">SH35</strain>
    </source>
</reference>
<dbReference type="PANTHER" id="PTHR10434:SF9">
    <property type="entry name" value="PHOSPHOLIPID_GLYCEROL ACYLTRANSFERASE DOMAIN-CONTAINING PROTEIN"/>
    <property type="match status" value="1"/>
</dbReference>
<dbReference type="SUPFAM" id="SSF69593">
    <property type="entry name" value="Glycerol-3-phosphate (1)-acyltransferase"/>
    <property type="match status" value="1"/>
</dbReference>
<proteinExistence type="predicted"/>
<keyword evidence="6" id="KW-1185">Reference proteome</keyword>